<feature type="domain" description="IrrE N-terminal-like" evidence="1">
    <location>
        <begin position="19"/>
        <end position="119"/>
    </location>
</feature>
<dbReference type="AlphaFoldDB" id="A0A3S4RFF8"/>
<dbReference type="Proteomes" id="UP000266895">
    <property type="component" value="Chromosome"/>
</dbReference>
<dbReference type="OrthoDB" id="3267984at2"/>
<name>A0A3S4RFF8_9ACTO</name>
<dbReference type="RefSeq" id="WP_126382397.1">
    <property type="nucleotide sequence ID" value="NZ_LR134350.1"/>
</dbReference>
<evidence type="ECO:0000313" key="2">
    <source>
        <dbReference type="EMBL" id="VEG28005.1"/>
    </source>
</evidence>
<protein>
    <recommendedName>
        <fullName evidence="1">IrrE N-terminal-like domain-containing protein</fullName>
    </recommendedName>
</protein>
<keyword evidence="3" id="KW-1185">Reference proteome</keyword>
<gene>
    <name evidence="2" type="ORF">NCTC11636_01290</name>
</gene>
<proteinExistence type="predicted"/>
<dbReference type="InterPro" id="IPR010359">
    <property type="entry name" value="IrrE_HExxH"/>
</dbReference>
<evidence type="ECO:0000259" key="1">
    <source>
        <dbReference type="Pfam" id="PF06114"/>
    </source>
</evidence>
<accession>A0A3S4RFF8</accession>
<dbReference type="Pfam" id="PF06114">
    <property type="entry name" value="Peptidase_M78"/>
    <property type="match status" value="1"/>
</dbReference>
<organism evidence="2 3">
    <name type="scientific">Actinomyces howellii</name>
    <dbReference type="NCBI Taxonomy" id="52771"/>
    <lineage>
        <taxon>Bacteria</taxon>
        <taxon>Bacillati</taxon>
        <taxon>Actinomycetota</taxon>
        <taxon>Actinomycetes</taxon>
        <taxon>Actinomycetales</taxon>
        <taxon>Actinomycetaceae</taxon>
        <taxon>Actinomyces</taxon>
    </lineage>
</organism>
<reference evidence="2 3" key="1">
    <citation type="submission" date="2018-12" db="EMBL/GenBank/DDBJ databases">
        <authorList>
            <consortium name="Pathogen Informatics"/>
        </authorList>
    </citation>
    <scope>NUCLEOTIDE SEQUENCE [LARGE SCALE GENOMIC DNA]</scope>
    <source>
        <strain evidence="2 3">NCTC11636</strain>
    </source>
</reference>
<evidence type="ECO:0000313" key="3">
    <source>
        <dbReference type="Proteomes" id="UP000266895"/>
    </source>
</evidence>
<dbReference type="KEGG" id="ahw:NCTC11636_01290"/>
<sequence length="136" mass="14874">MIDPVDRRESALLAVAHSYGVTVHRADLLPGERGRFEASQSRILISRGLTVGQEVATLAHEVVHARRGDDGHQEAAVERFVDEEAARLIITAAAYRDAEQVEGPDLWGIARHLDVTPGLVLAWQRAARRLPAILAS</sequence>
<dbReference type="EMBL" id="LR134350">
    <property type="protein sequence ID" value="VEG28005.1"/>
    <property type="molecule type" value="Genomic_DNA"/>
</dbReference>